<accession>A0A3P3EQI3</accession>
<keyword evidence="5" id="KW-1185">Reference proteome</keyword>
<dbReference type="OrthoDB" id="7811620at2"/>
<dbReference type="Gene3D" id="3.20.20.480">
    <property type="entry name" value="Trimethylamine methyltransferase-like"/>
    <property type="match status" value="1"/>
</dbReference>
<dbReference type="InterPro" id="IPR010426">
    <property type="entry name" value="MTTB_MeTrfase"/>
</dbReference>
<evidence type="ECO:0000256" key="2">
    <source>
        <dbReference type="ARBA" id="ARBA00022603"/>
    </source>
</evidence>
<keyword evidence="2 4" id="KW-0489">Methyltransferase</keyword>
<sequence>MKNRSVHKERELSDYFARPYLPATDPVAFDDIEKAADRVLEETGIRFQDDPETIDQLRQIGAIVDGDIVRLEGAVLRRIIRENAPSSFRLRARNPDRDTIIGGSGPAVFAPIYGAPDVLLESGERVKGGRDIYRRLVSIAHESAGLTNTGHMVCVMDDVSEPGRPLEMLLAHLTCSDKPFMGSIASPEIATEYIDLTAAALRRPPQTGACNLLHLVNCTPPLTYWENPLKCLRSIALAGEATMISSYMMMGATSPATIAGSLVQGYAEVLAGLALTQLWQPGAPVVMGILGWPFDMRSMQPNFGDPASQLVQLYSSELARRLGIPSRGDGAVTSAKVDDAQAGGEGARVLAASVASGAGFILHSAGWLEQGRCVSVGKFHRDATAIAETYLRTSVESEPPSALDVAIEAEIRERLLKIPKIA</sequence>
<evidence type="ECO:0000313" key="4">
    <source>
        <dbReference type="EMBL" id="RRH88286.1"/>
    </source>
</evidence>
<dbReference type="Pfam" id="PF06253">
    <property type="entry name" value="MTTB"/>
    <property type="match status" value="1"/>
</dbReference>
<dbReference type="GO" id="GO:0008168">
    <property type="term" value="F:methyltransferase activity"/>
    <property type="evidence" value="ECO:0007669"/>
    <property type="project" value="UniProtKB-KW"/>
</dbReference>
<comment type="caution">
    <text evidence="4">The sequence shown here is derived from an EMBL/GenBank/DDBJ whole genome shotgun (WGS) entry which is preliminary data.</text>
</comment>
<gene>
    <name evidence="4" type="ORF">EH240_35350</name>
</gene>
<evidence type="ECO:0000256" key="3">
    <source>
        <dbReference type="ARBA" id="ARBA00022679"/>
    </source>
</evidence>
<keyword evidence="3 4" id="KW-0808">Transferase</keyword>
<comment type="similarity">
    <text evidence="1">Belongs to the trimethylamine methyltransferase family.</text>
</comment>
<dbReference type="InterPro" id="IPR038601">
    <property type="entry name" value="MttB-like_sf"/>
</dbReference>
<dbReference type="GO" id="GO:0032259">
    <property type="term" value="P:methylation"/>
    <property type="evidence" value="ECO:0007669"/>
    <property type="project" value="UniProtKB-KW"/>
</dbReference>
<dbReference type="GO" id="GO:0015948">
    <property type="term" value="P:methanogenesis"/>
    <property type="evidence" value="ECO:0007669"/>
    <property type="project" value="InterPro"/>
</dbReference>
<dbReference type="AlphaFoldDB" id="A0A3P3EQI3"/>
<dbReference type="Proteomes" id="UP000273786">
    <property type="component" value="Unassembled WGS sequence"/>
</dbReference>
<dbReference type="RefSeq" id="WP_125006983.1">
    <property type="nucleotide sequence ID" value="NZ_RQXT01000090.1"/>
</dbReference>
<organism evidence="4 5">
    <name type="scientific">Mesorhizobium tamadayense</name>
    <dbReference type="NCBI Taxonomy" id="425306"/>
    <lineage>
        <taxon>Bacteria</taxon>
        <taxon>Pseudomonadati</taxon>
        <taxon>Pseudomonadota</taxon>
        <taxon>Alphaproteobacteria</taxon>
        <taxon>Hyphomicrobiales</taxon>
        <taxon>Phyllobacteriaceae</taxon>
        <taxon>Mesorhizobium</taxon>
    </lineage>
</organism>
<name>A0A3P3EQI3_9HYPH</name>
<evidence type="ECO:0000313" key="5">
    <source>
        <dbReference type="Proteomes" id="UP000273786"/>
    </source>
</evidence>
<protein>
    <submittedName>
        <fullName evidence="4">Trimethylamine--corrinoid methyltransferase</fullName>
    </submittedName>
</protein>
<evidence type="ECO:0000256" key="1">
    <source>
        <dbReference type="ARBA" id="ARBA00007137"/>
    </source>
</evidence>
<reference evidence="4 5" key="1">
    <citation type="submission" date="2018-11" db="EMBL/GenBank/DDBJ databases">
        <title>the genome of Mesorhizobium tamadayense DSM 28320.</title>
        <authorList>
            <person name="Gao J."/>
        </authorList>
    </citation>
    <scope>NUCLEOTIDE SEQUENCE [LARGE SCALE GENOMIC DNA]</scope>
    <source>
        <strain evidence="4 5">DSM 28320</strain>
    </source>
</reference>
<dbReference type="EMBL" id="RQXT01000090">
    <property type="protein sequence ID" value="RRH88286.1"/>
    <property type="molecule type" value="Genomic_DNA"/>
</dbReference>
<proteinExistence type="inferred from homology"/>